<keyword evidence="2" id="KW-0964">Secreted</keyword>
<name>A0ABR3IJ11_LOXSC</name>
<evidence type="ECO:0008006" key="8">
    <source>
        <dbReference type="Google" id="ProtNLM"/>
    </source>
</evidence>
<evidence type="ECO:0000256" key="3">
    <source>
        <dbReference type="ARBA" id="ARBA00022559"/>
    </source>
</evidence>
<dbReference type="PRINTS" id="PR00457">
    <property type="entry name" value="ANPEROXIDASE"/>
</dbReference>
<evidence type="ECO:0000313" key="6">
    <source>
        <dbReference type="EMBL" id="KAL0901066.1"/>
    </source>
</evidence>
<protein>
    <recommendedName>
        <fullName evidence="8">Peroxidase</fullName>
    </recommendedName>
</protein>
<proteinExistence type="predicted"/>
<dbReference type="PANTHER" id="PTHR11475">
    <property type="entry name" value="OXIDASE/PEROXIDASE"/>
    <property type="match status" value="1"/>
</dbReference>
<keyword evidence="5" id="KW-0732">Signal</keyword>
<reference evidence="6 7" key="1">
    <citation type="submission" date="2024-06" db="EMBL/GenBank/DDBJ databases">
        <title>A chromosome-level genome assembly of beet webworm, Loxostege sticticalis.</title>
        <authorList>
            <person name="Zhang Y."/>
        </authorList>
    </citation>
    <scope>NUCLEOTIDE SEQUENCE [LARGE SCALE GENOMIC DNA]</scope>
    <source>
        <strain evidence="6">AQ026</strain>
        <tissue evidence="6">Whole body</tissue>
    </source>
</reference>
<comment type="caution">
    <text evidence="6">The sequence shown here is derived from an EMBL/GenBank/DDBJ whole genome shotgun (WGS) entry which is preliminary data.</text>
</comment>
<feature type="chain" id="PRO_5047247398" description="Peroxidase" evidence="5">
    <location>
        <begin position="16"/>
        <end position="656"/>
    </location>
</feature>
<accession>A0ABR3IJ11</accession>
<dbReference type="Proteomes" id="UP001549920">
    <property type="component" value="Unassembled WGS sequence"/>
</dbReference>
<dbReference type="Gene3D" id="1.10.640.10">
    <property type="entry name" value="Haem peroxidase domain superfamily, animal type"/>
    <property type="match status" value="1"/>
</dbReference>
<dbReference type="Pfam" id="PF03098">
    <property type="entry name" value="An_peroxidase"/>
    <property type="match status" value="1"/>
</dbReference>
<dbReference type="PROSITE" id="PS50292">
    <property type="entry name" value="PEROXIDASE_3"/>
    <property type="match status" value="1"/>
</dbReference>
<keyword evidence="3" id="KW-0560">Oxidoreductase</keyword>
<evidence type="ECO:0000256" key="2">
    <source>
        <dbReference type="ARBA" id="ARBA00022525"/>
    </source>
</evidence>
<dbReference type="InterPro" id="IPR037120">
    <property type="entry name" value="Haem_peroxidase_sf_animal"/>
</dbReference>
<keyword evidence="4" id="KW-0325">Glycoprotein</keyword>
<dbReference type="EMBL" id="JBEUOH010000002">
    <property type="protein sequence ID" value="KAL0901066.1"/>
    <property type="molecule type" value="Genomic_DNA"/>
</dbReference>
<comment type="subcellular location">
    <subcellularLocation>
        <location evidence="1">Secreted</location>
    </subcellularLocation>
</comment>
<dbReference type="InterPro" id="IPR010255">
    <property type="entry name" value="Haem_peroxidase_sf"/>
</dbReference>
<evidence type="ECO:0000313" key="7">
    <source>
        <dbReference type="Proteomes" id="UP001549920"/>
    </source>
</evidence>
<evidence type="ECO:0000256" key="5">
    <source>
        <dbReference type="SAM" id="SignalP"/>
    </source>
</evidence>
<keyword evidence="7" id="KW-1185">Reference proteome</keyword>
<dbReference type="InterPro" id="IPR019791">
    <property type="entry name" value="Haem_peroxidase_animal"/>
</dbReference>
<evidence type="ECO:0000256" key="1">
    <source>
        <dbReference type="ARBA" id="ARBA00004613"/>
    </source>
</evidence>
<dbReference type="SUPFAM" id="SSF48113">
    <property type="entry name" value="Heme-dependent peroxidases"/>
    <property type="match status" value="1"/>
</dbReference>
<evidence type="ECO:0000256" key="4">
    <source>
        <dbReference type="ARBA" id="ARBA00023180"/>
    </source>
</evidence>
<feature type="signal peptide" evidence="5">
    <location>
        <begin position="1"/>
        <end position="15"/>
    </location>
</feature>
<organism evidence="6 7">
    <name type="scientific">Loxostege sticticalis</name>
    <name type="common">Beet webworm moth</name>
    <dbReference type="NCBI Taxonomy" id="481309"/>
    <lineage>
        <taxon>Eukaryota</taxon>
        <taxon>Metazoa</taxon>
        <taxon>Ecdysozoa</taxon>
        <taxon>Arthropoda</taxon>
        <taxon>Hexapoda</taxon>
        <taxon>Insecta</taxon>
        <taxon>Pterygota</taxon>
        <taxon>Neoptera</taxon>
        <taxon>Endopterygota</taxon>
        <taxon>Lepidoptera</taxon>
        <taxon>Glossata</taxon>
        <taxon>Ditrysia</taxon>
        <taxon>Pyraloidea</taxon>
        <taxon>Crambidae</taxon>
        <taxon>Pyraustinae</taxon>
        <taxon>Loxostege</taxon>
    </lineage>
</organism>
<gene>
    <name evidence="6" type="ORF">ABMA27_006388</name>
</gene>
<sequence length="656" mass="74220">MQRFVWALLVQAACAQVVYDAYFGKPISDARKGFLEKQNATGPCTIVVEPCKQDEGRRVDGTCANPKYPSRGGSPTPLLRMLPARFGVGNNLRPSTDGSELPSARLLRTKLLSAGYPDDHDFSSLAANILVFSIGDSVDVTVLLRYAIVSDCCVGNAPNLANPSCIPIPVPQDDPYLRKTGVRCMNLTRVTTYQETGCLPNTLPAERYSIQTPLADLSIVYGFTKDREAQIRTYEGGLLKSEQKDGVERPPGTAAFCLLNRRPVENSCYEYGDSYDGNLVTGMSLASMWYYREHNRLARKLAAINPCWSDQQLFETARQINIAQYQYVIYYELIGPILGYKNALDAGILYNTNGYVNDFDERYKPGVYHEYVVGTRWFHTFQNGRSDLYSKKGEYLGSRTAVDDAFRSGILEVNNTEADLTQGTFRQPAAKFDYTIDPDLTERVFSVLQTAADLSAIDIMRGRDQGLPPYNEYRKLCGLPVAHSFEDLHDTIFPDKVEQMRRIYEEVDDVELMTAIYSEKLIEGGYVGPTLFCIMARNLVQWRKSDRHFFEHGDLPSSLTLSQLNEVRKTSIARLICDNGDQVEEIQPQAFFNPGKGNEIVSCKEIPGMDLRYWTDQKCFPEKEKENVKLPQEHSEKRQVNIDGIDWSSYYYTYKK</sequence>
<keyword evidence="3" id="KW-0575">Peroxidase</keyword>
<dbReference type="PANTHER" id="PTHR11475:SF4">
    <property type="entry name" value="CHORION PEROXIDASE"/>
    <property type="match status" value="1"/>
</dbReference>